<accession>A0AAP0P4A4</accession>
<gene>
    <name evidence="2" type="ORF">Syun_016787</name>
</gene>
<keyword evidence="1" id="KW-0812">Transmembrane</keyword>
<sequence>MCLIGLDGWFIHYDKPTLTFSIYSSDLLYYKFMLVIDCGNEIKEGSWNSRRSRVKEDGCKFFKWIDPKPTHHKKISKPIIKITHESLQGATRCNQIIPILGVNFMLVGLVFVYVFLVGRSFRFSTFFFE</sequence>
<comment type="caution">
    <text evidence="2">The sequence shown here is derived from an EMBL/GenBank/DDBJ whole genome shotgun (WGS) entry which is preliminary data.</text>
</comment>
<name>A0AAP0P4A4_9MAGN</name>
<dbReference type="Proteomes" id="UP001420932">
    <property type="component" value="Unassembled WGS sequence"/>
</dbReference>
<evidence type="ECO:0000256" key="1">
    <source>
        <dbReference type="SAM" id="Phobius"/>
    </source>
</evidence>
<evidence type="ECO:0000313" key="3">
    <source>
        <dbReference type="Proteomes" id="UP001420932"/>
    </source>
</evidence>
<reference evidence="2 3" key="1">
    <citation type="submission" date="2024-01" db="EMBL/GenBank/DDBJ databases">
        <title>Genome assemblies of Stephania.</title>
        <authorList>
            <person name="Yang L."/>
        </authorList>
    </citation>
    <scope>NUCLEOTIDE SEQUENCE [LARGE SCALE GENOMIC DNA]</scope>
    <source>
        <strain evidence="2">YNDBR</strain>
        <tissue evidence="2">Leaf</tissue>
    </source>
</reference>
<keyword evidence="3" id="KW-1185">Reference proteome</keyword>
<feature type="transmembrane region" description="Helical" evidence="1">
    <location>
        <begin position="96"/>
        <end position="116"/>
    </location>
</feature>
<proteinExistence type="predicted"/>
<protein>
    <submittedName>
        <fullName evidence="2">Uncharacterized protein</fullName>
    </submittedName>
</protein>
<keyword evidence="1" id="KW-0472">Membrane</keyword>
<evidence type="ECO:0000313" key="2">
    <source>
        <dbReference type="EMBL" id="KAK9127990.1"/>
    </source>
</evidence>
<organism evidence="2 3">
    <name type="scientific">Stephania yunnanensis</name>
    <dbReference type="NCBI Taxonomy" id="152371"/>
    <lineage>
        <taxon>Eukaryota</taxon>
        <taxon>Viridiplantae</taxon>
        <taxon>Streptophyta</taxon>
        <taxon>Embryophyta</taxon>
        <taxon>Tracheophyta</taxon>
        <taxon>Spermatophyta</taxon>
        <taxon>Magnoliopsida</taxon>
        <taxon>Ranunculales</taxon>
        <taxon>Menispermaceae</taxon>
        <taxon>Menispermoideae</taxon>
        <taxon>Cissampelideae</taxon>
        <taxon>Stephania</taxon>
    </lineage>
</organism>
<dbReference type="AlphaFoldDB" id="A0AAP0P4A4"/>
<keyword evidence="1" id="KW-1133">Transmembrane helix</keyword>
<dbReference type="EMBL" id="JBBNAF010000007">
    <property type="protein sequence ID" value="KAK9127990.1"/>
    <property type="molecule type" value="Genomic_DNA"/>
</dbReference>